<reference evidence="5 6" key="1">
    <citation type="submission" date="2019-04" db="EMBL/GenBank/DDBJ databases">
        <title>An improved genome assembly and genetic linkage map for asparagus bean, Vigna unguiculata ssp. sesquipedialis.</title>
        <authorList>
            <person name="Xia Q."/>
            <person name="Zhang R."/>
            <person name="Dong Y."/>
        </authorList>
    </citation>
    <scope>NUCLEOTIDE SEQUENCE [LARGE SCALE GENOMIC DNA]</scope>
    <source>
        <tissue evidence="5">Leaf</tissue>
    </source>
</reference>
<evidence type="ECO:0000313" key="6">
    <source>
        <dbReference type="Proteomes" id="UP000501690"/>
    </source>
</evidence>
<feature type="repeat" description="PPR" evidence="3">
    <location>
        <begin position="118"/>
        <end position="152"/>
    </location>
</feature>
<feature type="repeat" description="PPR" evidence="3">
    <location>
        <begin position="153"/>
        <end position="187"/>
    </location>
</feature>
<keyword evidence="2" id="KW-0677">Repeat</keyword>
<protein>
    <submittedName>
        <fullName evidence="5">Nucleobase:cation symporter-1</fullName>
    </submittedName>
</protein>
<dbReference type="AlphaFoldDB" id="A0A4D6MMF8"/>
<dbReference type="NCBIfam" id="TIGR00756">
    <property type="entry name" value="PPR"/>
    <property type="match status" value="3"/>
</dbReference>
<organism evidence="5 6">
    <name type="scientific">Vigna unguiculata</name>
    <name type="common">Cowpea</name>
    <dbReference type="NCBI Taxonomy" id="3917"/>
    <lineage>
        <taxon>Eukaryota</taxon>
        <taxon>Viridiplantae</taxon>
        <taxon>Streptophyta</taxon>
        <taxon>Embryophyta</taxon>
        <taxon>Tracheophyta</taxon>
        <taxon>Spermatophyta</taxon>
        <taxon>Magnoliopsida</taxon>
        <taxon>eudicotyledons</taxon>
        <taxon>Gunneridae</taxon>
        <taxon>Pentapetalae</taxon>
        <taxon>rosids</taxon>
        <taxon>fabids</taxon>
        <taxon>Fabales</taxon>
        <taxon>Fabaceae</taxon>
        <taxon>Papilionoideae</taxon>
        <taxon>50 kb inversion clade</taxon>
        <taxon>NPAAA clade</taxon>
        <taxon>indigoferoid/millettioid clade</taxon>
        <taxon>Phaseoleae</taxon>
        <taxon>Vigna</taxon>
    </lineage>
</organism>
<dbReference type="PANTHER" id="PTHR47938:SF28">
    <property type="entry name" value="OS07G0249100 PROTEIN"/>
    <property type="match status" value="1"/>
</dbReference>
<dbReference type="PANTHER" id="PTHR47938">
    <property type="entry name" value="RESPIRATORY COMPLEX I CHAPERONE (CIA84), PUTATIVE (AFU_ORTHOLOGUE AFUA_2G06020)-RELATED"/>
    <property type="match status" value="1"/>
</dbReference>
<comment type="similarity">
    <text evidence="1">Belongs to the PPR family. P subfamily.</text>
</comment>
<dbReference type="PROSITE" id="PS51375">
    <property type="entry name" value="PPR"/>
    <property type="match status" value="3"/>
</dbReference>
<evidence type="ECO:0000256" key="4">
    <source>
        <dbReference type="SAM" id="MobiDB-lite"/>
    </source>
</evidence>
<dbReference type="Proteomes" id="UP000501690">
    <property type="component" value="Linkage Group LG7"/>
</dbReference>
<dbReference type="GO" id="GO:0003729">
    <property type="term" value="F:mRNA binding"/>
    <property type="evidence" value="ECO:0007669"/>
    <property type="project" value="TreeGrafter"/>
</dbReference>
<dbReference type="Gene3D" id="1.25.40.10">
    <property type="entry name" value="Tetratricopeptide repeat domain"/>
    <property type="match status" value="1"/>
</dbReference>
<keyword evidence="6" id="KW-1185">Reference proteome</keyword>
<dbReference type="InterPro" id="IPR011990">
    <property type="entry name" value="TPR-like_helical_dom_sf"/>
</dbReference>
<evidence type="ECO:0000256" key="3">
    <source>
        <dbReference type="PROSITE-ProRule" id="PRU00708"/>
    </source>
</evidence>
<evidence type="ECO:0000313" key="5">
    <source>
        <dbReference type="EMBL" id="QCE01822.1"/>
    </source>
</evidence>
<feature type="repeat" description="PPR" evidence="3">
    <location>
        <begin position="83"/>
        <end position="117"/>
    </location>
</feature>
<feature type="compositionally biased region" description="Basic and acidic residues" evidence="4">
    <location>
        <begin position="1"/>
        <end position="11"/>
    </location>
</feature>
<evidence type="ECO:0000256" key="2">
    <source>
        <dbReference type="ARBA" id="ARBA00022737"/>
    </source>
</evidence>
<dbReference type="Pfam" id="PF13041">
    <property type="entry name" value="PPR_2"/>
    <property type="match status" value="2"/>
</dbReference>
<sequence length="247" mass="27571">MIQEHGARNKEQQGGGSSWEPRAAGNEEHEAMMKEVLGGRSMESMESKESKQPATRSEEQPKDIGTEAYQLLEEMKAKGLQPTVVTYGYVFDGLAKIDRLDEAYMLFEEAKSKGVDLNVVVYSSLVDGFGKVGRIDEAYLILEELMQKDLTPNTYTWNCLLDALVKAEEIYESLVCFQNMKNLKCPSNEVTYSIMINGLRKRQKTSLRDLSQVGAYLIEGLSNANKAAIVGAVLREMAKSQHATRLS</sequence>
<gene>
    <name evidence="5" type="ORF">DEO72_LG7g3122</name>
</gene>
<proteinExistence type="inferred from homology"/>
<feature type="region of interest" description="Disordered" evidence="4">
    <location>
        <begin position="1"/>
        <end position="63"/>
    </location>
</feature>
<name>A0A4D6MMF8_VIGUN</name>
<dbReference type="EMBL" id="CP039351">
    <property type="protein sequence ID" value="QCE01822.1"/>
    <property type="molecule type" value="Genomic_DNA"/>
</dbReference>
<evidence type="ECO:0000256" key="1">
    <source>
        <dbReference type="ARBA" id="ARBA00007626"/>
    </source>
</evidence>
<dbReference type="InterPro" id="IPR002885">
    <property type="entry name" value="PPR_rpt"/>
</dbReference>
<dbReference type="Pfam" id="PF12854">
    <property type="entry name" value="PPR_1"/>
    <property type="match status" value="1"/>
</dbReference>
<feature type="compositionally biased region" description="Basic and acidic residues" evidence="4">
    <location>
        <begin position="43"/>
        <end position="63"/>
    </location>
</feature>
<accession>A0A4D6MMF8</accession>